<gene>
    <name evidence="8" type="ORF">PSNMU_V1.4_AUG-EV-PASAV3_0107170</name>
</gene>
<dbReference type="InterPro" id="IPR023395">
    <property type="entry name" value="MCP_dom_sf"/>
</dbReference>
<dbReference type="PANTHER" id="PTHR24089">
    <property type="entry name" value="SOLUTE CARRIER FAMILY 25"/>
    <property type="match status" value="1"/>
</dbReference>
<evidence type="ECO:0000256" key="6">
    <source>
        <dbReference type="PROSITE-ProRule" id="PRU00282"/>
    </source>
</evidence>
<evidence type="ECO:0000256" key="2">
    <source>
        <dbReference type="ARBA" id="ARBA00022448"/>
    </source>
</evidence>
<evidence type="ECO:0008006" key="10">
    <source>
        <dbReference type="Google" id="ProtNLM"/>
    </source>
</evidence>
<dbReference type="SUPFAM" id="SSF103506">
    <property type="entry name" value="Mitochondrial carrier"/>
    <property type="match status" value="1"/>
</dbReference>
<evidence type="ECO:0000256" key="5">
    <source>
        <dbReference type="ARBA" id="ARBA00023136"/>
    </source>
</evidence>
<keyword evidence="5 6" id="KW-0472">Membrane</keyword>
<feature type="repeat" description="Solcar" evidence="6">
    <location>
        <begin position="242"/>
        <end position="327"/>
    </location>
</feature>
<comment type="similarity">
    <text evidence="7">Belongs to the mitochondrial carrier (TC 2.A.29) family.</text>
</comment>
<name>A0A448ZNQ9_9STRA</name>
<reference evidence="8 9" key="1">
    <citation type="submission" date="2019-01" db="EMBL/GenBank/DDBJ databases">
        <authorList>
            <person name="Ferrante I. M."/>
        </authorList>
    </citation>
    <scope>NUCLEOTIDE SEQUENCE [LARGE SCALE GENOMIC DNA]</scope>
    <source>
        <strain evidence="8 9">B856</strain>
    </source>
</reference>
<keyword evidence="4" id="KW-0677">Repeat</keyword>
<dbReference type="Gene3D" id="1.50.40.10">
    <property type="entry name" value="Mitochondrial carrier domain"/>
    <property type="match status" value="1"/>
</dbReference>
<evidence type="ECO:0000256" key="4">
    <source>
        <dbReference type="ARBA" id="ARBA00022737"/>
    </source>
</evidence>
<feature type="repeat" description="Solcar" evidence="6">
    <location>
        <begin position="43"/>
        <end position="129"/>
    </location>
</feature>
<dbReference type="GO" id="GO:0016020">
    <property type="term" value="C:membrane"/>
    <property type="evidence" value="ECO:0007669"/>
    <property type="project" value="UniProtKB-SubCell"/>
</dbReference>
<dbReference type="Proteomes" id="UP000291116">
    <property type="component" value="Unassembled WGS sequence"/>
</dbReference>
<organism evidence="8 9">
    <name type="scientific">Pseudo-nitzschia multistriata</name>
    <dbReference type="NCBI Taxonomy" id="183589"/>
    <lineage>
        <taxon>Eukaryota</taxon>
        <taxon>Sar</taxon>
        <taxon>Stramenopiles</taxon>
        <taxon>Ochrophyta</taxon>
        <taxon>Bacillariophyta</taxon>
        <taxon>Bacillariophyceae</taxon>
        <taxon>Bacillariophycidae</taxon>
        <taxon>Bacillariales</taxon>
        <taxon>Bacillariaceae</taxon>
        <taxon>Pseudo-nitzschia</taxon>
    </lineage>
</organism>
<dbReference type="PROSITE" id="PS50920">
    <property type="entry name" value="SOLCAR"/>
    <property type="match status" value="3"/>
</dbReference>
<evidence type="ECO:0000313" key="9">
    <source>
        <dbReference type="Proteomes" id="UP000291116"/>
    </source>
</evidence>
<evidence type="ECO:0000256" key="1">
    <source>
        <dbReference type="ARBA" id="ARBA00004141"/>
    </source>
</evidence>
<feature type="repeat" description="Solcar" evidence="6">
    <location>
        <begin position="142"/>
        <end position="232"/>
    </location>
</feature>
<dbReference type="OrthoDB" id="270584at2759"/>
<evidence type="ECO:0000256" key="7">
    <source>
        <dbReference type="RuleBase" id="RU000488"/>
    </source>
</evidence>
<keyword evidence="9" id="KW-1185">Reference proteome</keyword>
<protein>
    <recommendedName>
        <fullName evidence="10">Mitochondrial carrier protein</fullName>
    </recommendedName>
</protein>
<dbReference type="AlphaFoldDB" id="A0A448ZNQ9"/>
<accession>A0A448ZNQ9</accession>
<dbReference type="InterPro" id="IPR018108">
    <property type="entry name" value="MCP_transmembrane"/>
</dbReference>
<dbReference type="GO" id="GO:0055085">
    <property type="term" value="P:transmembrane transport"/>
    <property type="evidence" value="ECO:0007669"/>
    <property type="project" value="InterPro"/>
</dbReference>
<dbReference type="InterPro" id="IPR002067">
    <property type="entry name" value="MCP"/>
</dbReference>
<evidence type="ECO:0000313" key="8">
    <source>
        <dbReference type="EMBL" id="VEU43671.1"/>
    </source>
</evidence>
<dbReference type="Pfam" id="PF00153">
    <property type="entry name" value="Mito_carr"/>
    <property type="match status" value="3"/>
</dbReference>
<comment type="subcellular location">
    <subcellularLocation>
        <location evidence="1">Membrane</location>
        <topology evidence="1">Multi-pass membrane protein</topology>
    </subcellularLocation>
</comment>
<keyword evidence="3 6" id="KW-0812">Transmembrane</keyword>
<dbReference type="PRINTS" id="PR00926">
    <property type="entry name" value="MITOCARRIER"/>
</dbReference>
<evidence type="ECO:0000256" key="3">
    <source>
        <dbReference type="ARBA" id="ARBA00022692"/>
    </source>
</evidence>
<sequence>MMIPVDLPKLKSMSTSVALTHNITPEYGNRNSLVERNNGAAAAATMLPVVCGGLSGMLAKTATNPFERIKVLSQTGDHLMKSSSIIDLYTGIIRNEGVIGLWAGNGANLVRIFPAKGILFSTNDVYQEFFRKVAKTSKSEKLPLFYTFISGGVAGMTACALTYPLDFAQGRISGKLASHGNRKEYRGIIRTVLTTVKDEGVLALYKGVTPTTMGALPYEGIKFGTVGFLEQCFPVEQTTPLRKMMFGGIGGVIAGLVTFPNDTVRRLLQLQGSRGSKTNYCGFLDCIRQTYKSEGITRFYRGFTINIVRMVPNAAVQFGSYEVLKNLTKNYF</sequence>
<proteinExistence type="inferred from homology"/>
<keyword evidence="2 7" id="KW-0813">Transport</keyword>
<dbReference type="EMBL" id="CAACVS010000571">
    <property type="protein sequence ID" value="VEU43671.1"/>
    <property type="molecule type" value="Genomic_DNA"/>
</dbReference>